<keyword evidence="6 18" id="KW-0285">Flavoprotein</keyword>
<dbReference type="Gene3D" id="3.10.520.10">
    <property type="entry name" value="ApbE-like domains"/>
    <property type="match status" value="1"/>
</dbReference>
<evidence type="ECO:0000256" key="15">
    <source>
        <dbReference type="ARBA" id="ARBA00031306"/>
    </source>
</evidence>
<keyword evidence="13" id="KW-0564">Palmitate</keyword>
<dbReference type="OrthoDB" id="9778595at2"/>
<dbReference type="EC" id="2.7.1.180" evidence="2 18"/>
<comment type="subcellular location">
    <subcellularLocation>
        <location evidence="17 20">Cell inner membrane</location>
        <topology evidence="17 20">Lipid-anchor</topology>
        <orientation evidence="17 20">Periplasmic side</orientation>
    </subcellularLocation>
</comment>
<organism evidence="21 22">
    <name type="scientific">Halomonas binhaiensis</name>
    <dbReference type="NCBI Taxonomy" id="2562282"/>
    <lineage>
        <taxon>Bacteria</taxon>
        <taxon>Pseudomonadati</taxon>
        <taxon>Pseudomonadota</taxon>
        <taxon>Gammaproteobacteria</taxon>
        <taxon>Oceanospirillales</taxon>
        <taxon>Halomonadaceae</taxon>
        <taxon>Halomonas</taxon>
    </lineage>
</organism>
<keyword evidence="11 18" id="KW-0460">Magnesium</keyword>
<feature type="binding site" evidence="19">
    <location>
        <position position="299"/>
    </location>
    <ligand>
        <name>Mg(2+)</name>
        <dbReference type="ChEBI" id="CHEBI:18420"/>
    </ligand>
</feature>
<dbReference type="PANTHER" id="PTHR30040">
    <property type="entry name" value="THIAMINE BIOSYNTHESIS LIPOPROTEIN APBE"/>
    <property type="match status" value="1"/>
</dbReference>
<feature type="binding site" evidence="19">
    <location>
        <position position="184"/>
    </location>
    <ligand>
        <name>Mg(2+)</name>
        <dbReference type="ChEBI" id="CHEBI:18420"/>
    </ligand>
</feature>
<evidence type="ECO:0000256" key="19">
    <source>
        <dbReference type="PIRSR" id="PIRSR006268-2"/>
    </source>
</evidence>
<keyword evidence="12" id="KW-0472">Membrane</keyword>
<evidence type="ECO:0000256" key="7">
    <source>
        <dbReference type="ARBA" id="ARBA00022679"/>
    </source>
</evidence>
<keyword evidence="9" id="KW-0732">Signal</keyword>
<evidence type="ECO:0000256" key="8">
    <source>
        <dbReference type="ARBA" id="ARBA00022723"/>
    </source>
</evidence>
<comment type="similarity">
    <text evidence="1 18 20">Belongs to the ApbE family.</text>
</comment>
<evidence type="ECO:0000256" key="1">
    <source>
        <dbReference type="ARBA" id="ARBA00008282"/>
    </source>
</evidence>
<dbReference type="GO" id="GO:0016740">
    <property type="term" value="F:transferase activity"/>
    <property type="evidence" value="ECO:0007669"/>
    <property type="project" value="UniProtKB-UniRule"/>
</dbReference>
<evidence type="ECO:0000256" key="20">
    <source>
        <dbReference type="RuleBase" id="RU363002"/>
    </source>
</evidence>
<evidence type="ECO:0000256" key="18">
    <source>
        <dbReference type="PIRNR" id="PIRNR006268"/>
    </source>
</evidence>
<evidence type="ECO:0000256" key="10">
    <source>
        <dbReference type="ARBA" id="ARBA00022827"/>
    </source>
</evidence>
<sequence length="361" mass="39983">MPVAYHRNLLFPLYLLLLLLVVSLAGCSDEETHKNVTLEGDIFGTFYQVTIADPVDTGQVEEIEQGMLDVLHGIDMSMSTWKEDSELSTFNRSPIGEWQPLSPELMEVLDISRSVYQASGGAFDVTVGDLVNLWSFGPEARPKEIPDEATLEQRLSEVGMDAVELDMDKLEARRLRDVYVDLSGVAKGYATDKVAEYLESQGISNYMVNLGGEIKAKGHRNGETGLWRIGIEVPQDSTPKAQHIVGLSDVTVATSGDYRHYFEQDGKRYSHTIDPRTGRPITHRLASVTVFHSSNGWADAWATAINVLGEKEGMTLAIEEDLAVMLLVRNGDGWESWVSPAFVERFGEEMVDALGLKVVTE</sequence>
<comment type="cofactor">
    <cofactor evidence="19">
        <name>Mg(2+)</name>
        <dbReference type="ChEBI" id="CHEBI:18420"/>
    </cofactor>
    <cofactor evidence="19">
        <name>Mn(2+)</name>
        <dbReference type="ChEBI" id="CHEBI:29035"/>
    </cofactor>
    <text evidence="19">Magnesium. Can also use manganese.</text>
</comment>
<evidence type="ECO:0000256" key="17">
    <source>
        <dbReference type="ARBA" id="ARBA00060485"/>
    </source>
</evidence>
<keyword evidence="4" id="KW-1003">Cell membrane</keyword>
<evidence type="ECO:0000256" key="6">
    <source>
        <dbReference type="ARBA" id="ARBA00022630"/>
    </source>
</evidence>
<reference evidence="21" key="1">
    <citation type="submission" date="2021-02" db="EMBL/GenBank/DDBJ databases">
        <title>Strain Y2R2, a novel species of the genus Halomonas.</title>
        <authorList>
            <person name="Huang H."/>
        </authorList>
    </citation>
    <scope>NUCLEOTIDE SEQUENCE</scope>
    <source>
        <strain evidence="21">Y2R2</strain>
    </source>
</reference>
<accession>A0A5C1NMP4</accession>
<evidence type="ECO:0000313" key="21">
    <source>
        <dbReference type="EMBL" id="QEM83697.1"/>
    </source>
</evidence>
<dbReference type="KEGG" id="hbh:E4T21_20590"/>
<keyword evidence="10 18" id="KW-0274">FAD</keyword>
<evidence type="ECO:0000256" key="9">
    <source>
        <dbReference type="ARBA" id="ARBA00022729"/>
    </source>
</evidence>
<keyword evidence="5 20" id="KW-0997">Cell inner membrane</keyword>
<protein>
    <recommendedName>
        <fullName evidence="3 18">FAD:protein FMN transferase</fullName>
        <ecNumber evidence="2 18">2.7.1.180</ecNumber>
    </recommendedName>
    <alternativeName>
        <fullName evidence="15 18">Flavin transferase</fullName>
    </alternativeName>
</protein>
<dbReference type="SUPFAM" id="SSF143631">
    <property type="entry name" value="ApbE-like"/>
    <property type="match status" value="1"/>
</dbReference>
<keyword evidence="7 18" id="KW-0808">Transferase</keyword>
<dbReference type="GO" id="GO:0046872">
    <property type="term" value="F:metal ion binding"/>
    <property type="evidence" value="ECO:0007669"/>
    <property type="project" value="UniProtKB-UniRule"/>
</dbReference>
<comment type="function">
    <text evidence="20">Flavin transferase that catalyzes the transfer of the FMN moiety of FAD and its covalent binding to the hydroxyl group of a threonine residue in a target flavoprotein.</text>
</comment>
<evidence type="ECO:0000256" key="4">
    <source>
        <dbReference type="ARBA" id="ARBA00022475"/>
    </source>
</evidence>
<evidence type="ECO:0000256" key="12">
    <source>
        <dbReference type="ARBA" id="ARBA00023136"/>
    </source>
</evidence>
<dbReference type="PROSITE" id="PS51257">
    <property type="entry name" value="PROKAR_LIPOPROTEIN"/>
    <property type="match status" value="1"/>
</dbReference>
<dbReference type="AlphaFoldDB" id="A0A5C1NMP4"/>
<evidence type="ECO:0000256" key="13">
    <source>
        <dbReference type="ARBA" id="ARBA00023139"/>
    </source>
</evidence>
<dbReference type="GO" id="GO:0005886">
    <property type="term" value="C:plasma membrane"/>
    <property type="evidence" value="ECO:0007669"/>
    <property type="project" value="UniProtKB-SubCell"/>
</dbReference>
<dbReference type="PANTHER" id="PTHR30040:SF2">
    <property type="entry name" value="FAD:PROTEIN FMN TRANSFERASE"/>
    <property type="match status" value="1"/>
</dbReference>
<proteinExistence type="inferred from homology"/>
<keyword evidence="22" id="KW-1185">Reference proteome</keyword>
<evidence type="ECO:0000256" key="3">
    <source>
        <dbReference type="ARBA" id="ARBA00016337"/>
    </source>
</evidence>
<dbReference type="Pfam" id="PF02424">
    <property type="entry name" value="ApbE"/>
    <property type="match status" value="1"/>
</dbReference>
<dbReference type="Proteomes" id="UP000324285">
    <property type="component" value="Chromosome"/>
</dbReference>
<evidence type="ECO:0000256" key="5">
    <source>
        <dbReference type="ARBA" id="ARBA00022519"/>
    </source>
</evidence>
<evidence type="ECO:0000256" key="11">
    <source>
        <dbReference type="ARBA" id="ARBA00022842"/>
    </source>
</evidence>
<keyword evidence="8 18" id="KW-0479">Metal-binding</keyword>
<dbReference type="PIRSF" id="PIRSF006268">
    <property type="entry name" value="ApbE"/>
    <property type="match status" value="1"/>
</dbReference>
<evidence type="ECO:0000313" key="22">
    <source>
        <dbReference type="Proteomes" id="UP000324285"/>
    </source>
</evidence>
<dbReference type="EMBL" id="CP038437">
    <property type="protein sequence ID" value="QEM83697.1"/>
    <property type="molecule type" value="Genomic_DNA"/>
</dbReference>
<dbReference type="RefSeq" id="WP_149286817.1">
    <property type="nucleotide sequence ID" value="NZ_CP038437.2"/>
</dbReference>
<dbReference type="FunFam" id="3.10.520.10:FF:000001">
    <property type="entry name" value="FAD:protein FMN transferase"/>
    <property type="match status" value="1"/>
</dbReference>
<keyword evidence="14 20" id="KW-0449">Lipoprotein</keyword>
<evidence type="ECO:0000256" key="16">
    <source>
        <dbReference type="ARBA" id="ARBA00048540"/>
    </source>
</evidence>
<evidence type="ECO:0000256" key="2">
    <source>
        <dbReference type="ARBA" id="ARBA00011955"/>
    </source>
</evidence>
<dbReference type="InterPro" id="IPR003374">
    <property type="entry name" value="ApbE-like_sf"/>
</dbReference>
<gene>
    <name evidence="21" type="ORF">E4T21_20590</name>
</gene>
<name>A0A5C1NMP4_9GAMM</name>
<feature type="binding site" evidence="19">
    <location>
        <position position="303"/>
    </location>
    <ligand>
        <name>Mg(2+)</name>
        <dbReference type="ChEBI" id="CHEBI:18420"/>
    </ligand>
</feature>
<comment type="catalytic activity">
    <reaction evidence="16 18 20">
        <text>L-threonyl-[protein] + FAD = FMN-L-threonyl-[protein] + AMP + H(+)</text>
        <dbReference type="Rhea" id="RHEA:36847"/>
        <dbReference type="Rhea" id="RHEA-COMP:11060"/>
        <dbReference type="Rhea" id="RHEA-COMP:11061"/>
        <dbReference type="ChEBI" id="CHEBI:15378"/>
        <dbReference type="ChEBI" id="CHEBI:30013"/>
        <dbReference type="ChEBI" id="CHEBI:57692"/>
        <dbReference type="ChEBI" id="CHEBI:74257"/>
        <dbReference type="ChEBI" id="CHEBI:456215"/>
        <dbReference type="EC" id="2.7.1.180"/>
    </reaction>
</comment>
<evidence type="ECO:0000256" key="14">
    <source>
        <dbReference type="ARBA" id="ARBA00023288"/>
    </source>
</evidence>
<dbReference type="InterPro" id="IPR024932">
    <property type="entry name" value="ApbE"/>
</dbReference>